<protein>
    <submittedName>
        <fullName evidence="1">Uncharacterized protein</fullName>
    </submittedName>
</protein>
<reference evidence="1 2" key="1">
    <citation type="submission" date="2019-01" db="EMBL/GenBank/DDBJ databases">
        <title>Genome Assembly of Collichthys lucidus.</title>
        <authorList>
            <person name="Cai M."/>
            <person name="Xiao S."/>
        </authorList>
    </citation>
    <scope>NUCLEOTIDE SEQUENCE [LARGE SCALE GENOMIC DNA]</scope>
    <source>
        <strain evidence="1">JT15FE1705JMU</strain>
        <tissue evidence="1">Muscle</tissue>
    </source>
</reference>
<proteinExistence type="predicted"/>
<name>A0A4U5TV75_COLLU</name>
<dbReference type="EMBL" id="ML240578">
    <property type="protein sequence ID" value="TKS65270.1"/>
    <property type="molecule type" value="Genomic_DNA"/>
</dbReference>
<keyword evidence="2" id="KW-1185">Reference proteome</keyword>
<evidence type="ECO:0000313" key="1">
    <source>
        <dbReference type="EMBL" id="TKS65270.1"/>
    </source>
</evidence>
<dbReference type="Proteomes" id="UP000298787">
    <property type="component" value="Unassembled WGS sequence"/>
</dbReference>
<organism evidence="1 2">
    <name type="scientific">Collichthys lucidus</name>
    <name type="common">Big head croaker</name>
    <name type="synonym">Sciaena lucida</name>
    <dbReference type="NCBI Taxonomy" id="240159"/>
    <lineage>
        <taxon>Eukaryota</taxon>
        <taxon>Metazoa</taxon>
        <taxon>Chordata</taxon>
        <taxon>Craniata</taxon>
        <taxon>Vertebrata</taxon>
        <taxon>Euteleostomi</taxon>
        <taxon>Actinopterygii</taxon>
        <taxon>Neopterygii</taxon>
        <taxon>Teleostei</taxon>
        <taxon>Neoteleostei</taxon>
        <taxon>Acanthomorphata</taxon>
        <taxon>Eupercaria</taxon>
        <taxon>Sciaenidae</taxon>
        <taxon>Collichthys</taxon>
    </lineage>
</organism>
<gene>
    <name evidence="1" type="ORF">D9C73_028601</name>
</gene>
<dbReference type="AlphaFoldDB" id="A0A4U5TV75"/>
<accession>A0A4U5TV75</accession>
<sequence length="90" mass="9744">MSNKWENLQDAEMADSFLQAYNTCRGSFQGVCGLCVTYESLEEVALEDVDDPLDGVSELPVLGVLQLGPVLLEQQQSSLCIWATGGSSSR</sequence>
<evidence type="ECO:0000313" key="2">
    <source>
        <dbReference type="Proteomes" id="UP000298787"/>
    </source>
</evidence>